<dbReference type="Proteomes" id="UP000214746">
    <property type="component" value="Unassembled WGS sequence"/>
</dbReference>
<gene>
    <name evidence="1" type="ORF">CBW46_012755</name>
</gene>
<accession>A0A2W1NAD0</accession>
<name>A0A2W1NAD0_PAEXE</name>
<protein>
    <submittedName>
        <fullName evidence="1">Uncharacterized protein</fullName>
    </submittedName>
</protein>
<organism evidence="1 2">
    <name type="scientific">Paenibacillus xerothermodurans</name>
    <dbReference type="NCBI Taxonomy" id="1977292"/>
    <lineage>
        <taxon>Bacteria</taxon>
        <taxon>Bacillati</taxon>
        <taxon>Bacillota</taxon>
        <taxon>Bacilli</taxon>
        <taxon>Bacillales</taxon>
        <taxon>Paenibacillaceae</taxon>
        <taxon>Paenibacillus</taxon>
    </lineage>
</organism>
<evidence type="ECO:0000313" key="1">
    <source>
        <dbReference type="EMBL" id="PZE20630.1"/>
    </source>
</evidence>
<evidence type="ECO:0000313" key="2">
    <source>
        <dbReference type="Proteomes" id="UP000214746"/>
    </source>
</evidence>
<proteinExistence type="predicted"/>
<dbReference type="EMBL" id="NHRJ02000006">
    <property type="protein sequence ID" value="PZE20630.1"/>
    <property type="molecule type" value="Genomic_DNA"/>
</dbReference>
<keyword evidence="2" id="KW-1185">Reference proteome</keyword>
<sequence>MAPAINHIGQKEFVKFNLKTVQIHLERRTKAAVALLPSSVSLMNKKQPSGYLTNRVPLGC</sequence>
<reference evidence="1" key="1">
    <citation type="submission" date="2018-06" db="EMBL/GenBank/DDBJ databases">
        <title>Paenibacillus xerothermodurans sp. nov. an extremely dry heat resistant spore forming bacterium isolated from the soil of Cape Canaveral, Florida.</title>
        <authorList>
            <person name="Seuylemezian A."/>
            <person name="Kaur N."/>
            <person name="Patil P."/>
            <person name="Patil P."/>
            <person name="Mayilraj S."/>
            <person name="Vaishampayan P."/>
        </authorList>
    </citation>
    <scope>NUCLEOTIDE SEQUENCE [LARGE SCALE GENOMIC DNA]</scope>
    <source>
        <strain evidence="1">ATCC 27380</strain>
    </source>
</reference>
<comment type="caution">
    <text evidence="1">The sequence shown here is derived from an EMBL/GenBank/DDBJ whole genome shotgun (WGS) entry which is preliminary data.</text>
</comment>
<dbReference type="AlphaFoldDB" id="A0A2W1NAD0"/>